<comment type="caution">
    <text evidence="7">The sequence shown here is derived from an EMBL/GenBank/DDBJ whole genome shotgun (WGS) entry which is preliminary data.</text>
</comment>
<dbReference type="SUPFAM" id="SSF52047">
    <property type="entry name" value="RNI-like"/>
    <property type="match status" value="1"/>
</dbReference>
<dbReference type="AlphaFoldDB" id="A0A3B0BYA4"/>
<accession>A0A3B0BYA4</accession>
<dbReference type="GO" id="GO:0046872">
    <property type="term" value="F:metal ion binding"/>
    <property type="evidence" value="ECO:0007669"/>
    <property type="project" value="UniProtKB-KW"/>
</dbReference>
<keyword evidence="3 4" id="KW-0408">Iron</keyword>
<evidence type="ECO:0000256" key="2">
    <source>
        <dbReference type="ARBA" id="ARBA00022723"/>
    </source>
</evidence>
<dbReference type="InterPro" id="IPR032675">
    <property type="entry name" value="LRR_dom_sf"/>
</dbReference>
<dbReference type="OrthoDB" id="1099022at2"/>
<dbReference type="GO" id="GO:0020037">
    <property type="term" value="F:heme binding"/>
    <property type="evidence" value="ECO:0007669"/>
    <property type="project" value="InterPro"/>
</dbReference>
<feature type="transmembrane region" description="Helical" evidence="5">
    <location>
        <begin position="46"/>
        <end position="69"/>
    </location>
</feature>
<dbReference type="RefSeq" id="WP_120713543.1">
    <property type="nucleotide sequence ID" value="NZ_RBCJ01000004.1"/>
</dbReference>
<evidence type="ECO:0000259" key="6">
    <source>
        <dbReference type="PROSITE" id="PS51007"/>
    </source>
</evidence>
<gene>
    <name evidence="7" type="ORF">D7Z94_20765</name>
</gene>
<keyword evidence="8" id="KW-1185">Reference proteome</keyword>
<organism evidence="7 8">
    <name type="scientific">Ulvibacterium marinum</name>
    <dbReference type="NCBI Taxonomy" id="2419782"/>
    <lineage>
        <taxon>Bacteria</taxon>
        <taxon>Pseudomonadati</taxon>
        <taxon>Bacteroidota</taxon>
        <taxon>Flavobacteriia</taxon>
        <taxon>Flavobacteriales</taxon>
        <taxon>Flavobacteriaceae</taxon>
        <taxon>Ulvibacterium</taxon>
    </lineage>
</organism>
<dbReference type="PROSITE" id="PS51007">
    <property type="entry name" value="CYTC"/>
    <property type="match status" value="1"/>
</dbReference>
<dbReference type="InterPro" id="IPR009056">
    <property type="entry name" value="Cyt_c-like_dom"/>
</dbReference>
<evidence type="ECO:0000256" key="4">
    <source>
        <dbReference type="PROSITE-ProRule" id="PRU00433"/>
    </source>
</evidence>
<keyword evidence="1 4" id="KW-0349">Heme</keyword>
<feature type="domain" description="Cytochrome c" evidence="6">
    <location>
        <begin position="171"/>
        <end position="262"/>
    </location>
</feature>
<dbReference type="InterPro" id="IPR036909">
    <property type="entry name" value="Cyt_c-like_dom_sf"/>
</dbReference>
<evidence type="ECO:0000256" key="1">
    <source>
        <dbReference type="ARBA" id="ARBA00022617"/>
    </source>
</evidence>
<feature type="transmembrane region" description="Helical" evidence="5">
    <location>
        <begin position="81"/>
        <end position="99"/>
    </location>
</feature>
<protein>
    <recommendedName>
        <fullName evidence="6">Cytochrome c domain-containing protein</fullName>
    </recommendedName>
</protein>
<evidence type="ECO:0000256" key="5">
    <source>
        <dbReference type="SAM" id="Phobius"/>
    </source>
</evidence>
<dbReference type="EMBL" id="RBCJ01000004">
    <property type="protein sequence ID" value="RKN78635.1"/>
    <property type="molecule type" value="Genomic_DNA"/>
</dbReference>
<keyword evidence="5" id="KW-0812">Transmembrane</keyword>
<dbReference type="Proteomes" id="UP000276603">
    <property type="component" value="Unassembled WGS sequence"/>
</dbReference>
<dbReference type="Pfam" id="PF09990">
    <property type="entry name" value="DUF2231"/>
    <property type="match status" value="1"/>
</dbReference>
<name>A0A3B0BYA4_9FLAO</name>
<feature type="transmembrane region" description="Helical" evidence="5">
    <location>
        <begin position="16"/>
        <end position="34"/>
    </location>
</feature>
<dbReference type="InterPro" id="IPR011429">
    <property type="entry name" value="Cyt_c_Planctomycete-type"/>
</dbReference>
<keyword evidence="5" id="KW-1133">Transmembrane helix</keyword>
<keyword evidence="5" id="KW-0472">Membrane</keyword>
<dbReference type="PANTHER" id="PTHR35889:SF3">
    <property type="entry name" value="F-BOX DOMAIN-CONTAINING PROTEIN"/>
    <property type="match status" value="1"/>
</dbReference>
<dbReference type="Gene3D" id="3.80.10.10">
    <property type="entry name" value="Ribonuclease Inhibitor"/>
    <property type="match status" value="1"/>
</dbReference>
<keyword evidence="2 4" id="KW-0479">Metal-binding</keyword>
<evidence type="ECO:0000313" key="7">
    <source>
        <dbReference type="EMBL" id="RKN78635.1"/>
    </source>
</evidence>
<evidence type="ECO:0000313" key="8">
    <source>
        <dbReference type="Proteomes" id="UP000276603"/>
    </source>
</evidence>
<reference evidence="7 8" key="1">
    <citation type="submission" date="2018-10" db="EMBL/GenBank/DDBJ databases">
        <title>Ulvibacterium marinum gen. nov., sp. nov., a novel marine bacterium of the family Flavobacteriaceae, isolated from a culture of the green alga Ulva prolifera.</title>
        <authorList>
            <person name="Zhang Z."/>
        </authorList>
    </citation>
    <scope>NUCLEOTIDE SEQUENCE [LARGE SCALE GENOMIC DNA]</scope>
    <source>
        <strain evidence="7 8">CCMM003</strain>
    </source>
</reference>
<dbReference type="Pfam" id="PF07635">
    <property type="entry name" value="PSCyt1"/>
    <property type="match status" value="1"/>
</dbReference>
<proteinExistence type="predicted"/>
<dbReference type="PANTHER" id="PTHR35889">
    <property type="entry name" value="CYCLOINULO-OLIGOSACCHARIDE FRUCTANOTRANSFERASE-RELATED"/>
    <property type="match status" value="1"/>
</dbReference>
<dbReference type="SUPFAM" id="SSF46626">
    <property type="entry name" value="Cytochrome c"/>
    <property type="match status" value="1"/>
</dbReference>
<sequence length="456" mass="50622">MIALEFSTFLGRFHPLFVHLPIGFLFLAILLEWYEKFKKTEKQSRLVPIAWFLGGVSAAGAALSGWLLADTGLYEEDQLFAHRWLGIALVVISFVGWWIKSRPEKHTKLIHNGFNILLLALLFVEGHKGGNLTHGDEYLVEYAPESIQGILGVSKAKDSLPELGNPDSVLVYNDLIAPIFESKCVACHSDEVRRGGLNMASADSLQVGGDDGPVIAQGNPSESELFRRITLPQKSIKFMPPTDDVLTYDEIKTVEWWIEQGASFEAPVSALEVAENMKPVLLRRYGLNTEPRPWYETVQLSPLDSAQISALRESGFTVKSLGAENPLLDIKFSGTDLTQGQLAELEKVKDYVTWLSLARTNVKNEWLSVVSQFPNLTRLQLEKTTISDEGVAHLSGLKHLEALNLYGTNVTDSCLADLQKLEGLKRVYLWGTKVTQANAKSLQEGKETLEVIIGES</sequence>
<dbReference type="GO" id="GO:0009055">
    <property type="term" value="F:electron transfer activity"/>
    <property type="evidence" value="ECO:0007669"/>
    <property type="project" value="InterPro"/>
</dbReference>
<evidence type="ECO:0000256" key="3">
    <source>
        <dbReference type="ARBA" id="ARBA00023004"/>
    </source>
</evidence>
<dbReference type="InterPro" id="IPR019251">
    <property type="entry name" value="DUF2231_TM"/>
</dbReference>